<keyword evidence="3" id="KW-0560">Oxidoreductase</keyword>
<sequence length="468" mass="52108">MSTNRREFLQFSAASFWVGSSVVGAPSLARAAARSANERPVFGFIGSGIQFQTLIRSGCVFGPCAAVCDVDAVQRGRGVETARIEHYARDYPITIYNYEDHRAVLDRDDIDAVVIATPDHWHAKIATEAMDAGKDIYCEKPLTLTIDEGRRLADHVAKTGRVLQVGTMQRTEFGRSFATAAAMVRDGRIGTLKRVTCAIGGSPQPFPIPPAPTPKHLNWDRWLGPAPWTEYLATPQILKDRGYESGHPGSRTHAFFRWWYEYSGGKLTDWGAHHVDCAMWALDRGHADIGQYTLDPLRVEHPNPMDKDGMPVHTDRYNTATQFHTRVELEDGLVIDIVDSAVETLGFDNGIMFEGENGKFFVNRGKLTGKPVEDLQTNPLAADALDRLYGRTNVAPTHMGDFVDCLKTRQTPVSDAESHHRNLTVCHAANVALRLGRKLTFDPATERFVGDDQANRFLARTPRKGYEW</sequence>
<evidence type="ECO:0000313" key="3">
    <source>
        <dbReference type="EMBL" id="TWT42908.1"/>
    </source>
</evidence>
<dbReference type="EMBL" id="SJPH01000005">
    <property type="protein sequence ID" value="TWT42908.1"/>
    <property type="molecule type" value="Genomic_DNA"/>
</dbReference>
<dbReference type="SUPFAM" id="SSF51735">
    <property type="entry name" value="NAD(P)-binding Rossmann-fold domains"/>
    <property type="match status" value="1"/>
</dbReference>
<dbReference type="GO" id="GO:0050112">
    <property type="term" value="F:inositol 2-dehydrogenase (NAD+) activity"/>
    <property type="evidence" value="ECO:0007669"/>
    <property type="project" value="UniProtKB-EC"/>
</dbReference>
<dbReference type="PROSITE" id="PS51318">
    <property type="entry name" value="TAT"/>
    <property type="match status" value="1"/>
</dbReference>
<comment type="caution">
    <text evidence="3">The sequence shown here is derived from an EMBL/GenBank/DDBJ whole genome shotgun (WGS) entry which is preliminary data.</text>
</comment>
<dbReference type="GO" id="GO:0000166">
    <property type="term" value="F:nucleotide binding"/>
    <property type="evidence" value="ECO:0007669"/>
    <property type="project" value="InterPro"/>
</dbReference>
<dbReference type="Pfam" id="PF19051">
    <property type="entry name" value="GFO_IDH_MocA_C2"/>
    <property type="match status" value="1"/>
</dbReference>
<dbReference type="Gene3D" id="3.40.50.720">
    <property type="entry name" value="NAD(P)-binding Rossmann-like Domain"/>
    <property type="match status" value="1"/>
</dbReference>
<dbReference type="PANTHER" id="PTHR43818:SF5">
    <property type="entry name" value="OXIDOREDUCTASE FAMILY PROTEIN"/>
    <property type="match status" value="1"/>
</dbReference>
<evidence type="ECO:0000259" key="1">
    <source>
        <dbReference type="Pfam" id="PF01408"/>
    </source>
</evidence>
<dbReference type="Proteomes" id="UP000318995">
    <property type="component" value="Unassembled WGS sequence"/>
</dbReference>
<dbReference type="InterPro" id="IPR043906">
    <property type="entry name" value="Gfo/Idh/MocA_OxRdtase_bact_C"/>
</dbReference>
<evidence type="ECO:0000259" key="2">
    <source>
        <dbReference type="Pfam" id="PF19051"/>
    </source>
</evidence>
<dbReference type="InterPro" id="IPR006311">
    <property type="entry name" value="TAT_signal"/>
</dbReference>
<feature type="domain" description="Gfo/Idh/MocA-like oxidoreductase bacterial type C-terminal" evidence="2">
    <location>
        <begin position="209"/>
        <end position="466"/>
    </location>
</feature>
<dbReference type="AlphaFoldDB" id="A0A5C5VWB3"/>
<proteinExistence type="predicted"/>
<accession>A0A5C5VWB3</accession>
<protein>
    <submittedName>
        <fullName evidence="3">Inositol 2-dehydrogenase</fullName>
        <ecNumber evidence="3">1.1.1.18</ecNumber>
    </submittedName>
</protein>
<dbReference type="PANTHER" id="PTHR43818">
    <property type="entry name" value="BCDNA.GH03377"/>
    <property type="match status" value="1"/>
</dbReference>
<gene>
    <name evidence="3" type="primary">iolG_2</name>
    <name evidence="3" type="ORF">Pla111_25460</name>
</gene>
<dbReference type="Pfam" id="PF01408">
    <property type="entry name" value="GFO_IDH_MocA"/>
    <property type="match status" value="1"/>
</dbReference>
<dbReference type="InterPro" id="IPR050463">
    <property type="entry name" value="Gfo/Idh/MocA_oxidrdct_glycsds"/>
</dbReference>
<dbReference type="OrthoDB" id="9788246at2"/>
<dbReference type="SUPFAM" id="SSF55347">
    <property type="entry name" value="Glyceraldehyde-3-phosphate dehydrogenase-like, C-terminal domain"/>
    <property type="match status" value="1"/>
</dbReference>
<evidence type="ECO:0000313" key="4">
    <source>
        <dbReference type="Proteomes" id="UP000318995"/>
    </source>
</evidence>
<dbReference type="EC" id="1.1.1.18" evidence="3"/>
<dbReference type="Gene3D" id="3.30.360.10">
    <property type="entry name" value="Dihydrodipicolinate Reductase, domain 2"/>
    <property type="match status" value="1"/>
</dbReference>
<dbReference type="RefSeq" id="WP_146574781.1">
    <property type="nucleotide sequence ID" value="NZ_SJPH01000005.1"/>
</dbReference>
<dbReference type="InterPro" id="IPR036291">
    <property type="entry name" value="NAD(P)-bd_dom_sf"/>
</dbReference>
<feature type="domain" description="Gfo/Idh/MocA-like oxidoreductase N-terminal" evidence="1">
    <location>
        <begin position="81"/>
        <end position="166"/>
    </location>
</feature>
<name>A0A5C5VWB3_9BACT</name>
<reference evidence="3 4" key="1">
    <citation type="submission" date="2019-02" db="EMBL/GenBank/DDBJ databases">
        <title>Deep-cultivation of Planctomycetes and their phenomic and genomic characterization uncovers novel biology.</title>
        <authorList>
            <person name="Wiegand S."/>
            <person name="Jogler M."/>
            <person name="Boedeker C."/>
            <person name="Pinto D."/>
            <person name="Vollmers J."/>
            <person name="Rivas-Marin E."/>
            <person name="Kohn T."/>
            <person name="Peeters S.H."/>
            <person name="Heuer A."/>
            <person name="Rast P."/>
            <person name="Oberbeckmann S."/>
            <person name="Bunk B."/>
            <person name="Jeske O."/>
            <person name="Meyerdierks A."/>
            <person name="Storesund J.E."/>
            <person name="Kallscheuer N."/>
            <person name="Luecker S."/>
            <person name="Lage O.M."/>
            <person name="Pohl T."/>
            <person name="Merkel B.J."/>
            <person name="Hornburger P."/>
            <person name="Mueller R.-W."/>
            <person name="Bruemmer F."/>
            <person name="Labrenz M."/>
            <person name="Spormann A.M."/>
            <person name="Op Den Camp H."/>
            <person name="Overmann J."/>
            <person name="Amann R."/>
            <person name="Jetten M.S.M."/>
            <person name="Mascher T."/>
            <person name="Medema M.H."/>
            <person name="Devos D.P."/>
            <person name="Kaster A.-K."/>
            <person name="Ovreas L."/>
            <person name="Rohde M."/>
            <person name="Galperin M.Y."/>
            <person name="Jogler C."/>
        </authorList>
    </citation>
    <scope>NUCLEOTIDE SEQUENCE [LARGE SCALE GENOMIC DNA]</scope>
    <source>
        <strain evidence="3 4">Pla111</strain>
    </source>
</reference>
<dbReference type="InterPro" id="IPR000683">
    <property type="entry name" value="Gfo/Idh/MocA-like_OxRdtase_N"/>
</dbReference>
<organism evidence="3 4">
    <name type="scientific">Botrimarina hoheduenensis</name>
    <dbReference type="NCBI Taxonomy" id="2528000"/>
    <lineage>
        <taxon>Bacteria</taxon>
        <taxon>Pseudomonadati</taxon>
        <taxon>Planctomycetota</taxon>
        <taxon>Planctomycetia</taxon>
        <taxon>Pirellulales</taxon>
        <taxon>Lacipirellulaceae</taxon>
        <taxon>Botrimarina</taxon>
    </lineage>
</organism>
<keyword evidence="4" id="KW-1185">Reference proteome</keyword>